<dbReference type="eggNOG" id="COG1307">
    <property type="taxonomic scope" value="Bacteria"/>
</dbReference>
<dbReference type="InterPro" id="IPR003797">
    <property type="entry name" value="DegV"/>
</dbReference>
<proteinExistence type="predicted"/>
<reference evidence="2 3" key="1">
    <citation type="submission" date="2010-08" db="EMBL/GenBank/DDBJ databases">
        <authorList>
            <consortium name="US DOE Joint Genome Institute (JGI-PGF)"/>
            <person name="Lucas S."/>
            <person name="Copeland A."/>
            <person name="Lapidus A."/>
            <person name="Cheng J.-F."/>
            <person name="Bruce D."/>
            <person name="Goodwin L."/>
            <person name="Pitluck S."/>
            <person name="Land M.L."/>
            <person name="Hauser L."/>
            <person name="Chang Y.-J."/>
            <person name="Anderson I.J."/>
            <person name="Johnson E."/>
            <person name="Mulhopadhyay B."/>
            <person name="Kyrpides N."/>
            <person name="Woyke T.J."/>
        </authorList>
    </citation>
    <scope>NUCLEOTIDE SEQUENCE [LARGE SCALE GENOMIC DNA]</scope>
    <source>
        <strain evidence="2 3">6</strain>
    </source>
</reference>
<dbReference type="Gene3D" id="3.30.1180.10">
    <property type="match status" value="1"/>
</dbReference>
<dbReference type="InterPro" id="IPR043168">
    <property type="entry name" value="DegV_C"/>
</dbReference>
<dbReference type="SUPFAM" id="SSF82549">
    <property type="entry name" value="DAK1/DegV-like"/>
    <property type="match status" value="1"/>
</dbReference>
<keyword evidence="1" id="KW-0446">Lipid-binding</keyword>
<dbReference type="Pfam" id="PF02645">
    <property type="entry name" value="DegV"/>
    <property type="match status" value="1"/>
</dbReference>
<name>I5AQW3_EUBC6</name>
<dbReference type="OrthoDB" id="9780216at2"/>
<dbReference type="STRING" id="633697.EubceDRAFT1_0326"/>
<dbReference type="Proteomes" id="UP000005753">
    <property type="component" value="Chromosome"/>
</dbReference>
<dbReference type="PANTHER" id="PTHR33434">
    <property type="entry name" value="DEGV DOMAIN-CONTAINING PROTEIN DR_1986-RELATED"/>
    <property type="match status" value="1"/>
</dbReference>
<dbReference type="HOGENOM" id="CLU_048251_3_0_9"/>
<reference evidence="2 3" key="2">
    <citation type="submission" date="2012-02" db="EMBL/GenBank/DDBJ databases">
        <title>Improved High-Quality Draft sequence of Eubacterium cellulosolvens 6.</title>
        <authorList>
            <consortium name="US DOE Joint Genome Institute"/>
            <person name="Lucas S."/>
            <person name="Han J."/>
            <person name="Lapidus A."/>
            <person name="Cheng J.-F."/>
            <person name="Goodwin L."/>
            <person name="Pitluck S."/>
            <person name="Peters L."/>
            <person name="Mikhailova N."/>
            <person name="Gu W."/>
            <person name="Detter J.C."/>
            <person name="Han C."/>
            <person name="Tapia R."/>
            <person name="Land M."/>
            <person name="Hauser L."/>
            <person name="Kyrpides N."/>
            <person name="Ivanova N."/>
            <person name="Pagani I."/>
            <person name="Johnson E."/>
            <person name="Mukhopadhyay B."/>
            <person name="Anderson I."/>
            <person name="Woyke T."/>
        </authorList>
    </citation>
    <scope>NUCLEOTIDE SEQUENCE [LARGE SCALE GENOMIC DNA]</scope>
    <source>
        <strain evidence="2 3">6</strain>
    </source>
</reference>
<evidence type="ECO:0000256" key="1">
    <source>
        <dbReference type="ARBA" id="ARBA00023121"/>
    </source>
</evidence>
<dbReference type="Gene3D" id="3.40.50.10170">
    <property type="match status" value="1"/>
</dbReference>
<evidence type="ECO:0000313" key="3">
    <source>
        <dbReference type="Proteomes" id="UP000005753"/>
    </source>
</evidence>
<gene>
    <name evidence="2" type="ORF">EubceDRAFT1_0326</name>
</gene>
<dbReference type="GO" id="GO:0008289">
    <property type="term" value="F:lipid binding"/>
    <property type="evidence" value="ECO:0007669"/>
    <property type="project" value="UniProtKB-KW"/>
</dbReference>
<protein>
    <submittedName>
        <fullName evidence="2">EDD domain protein, DegV family</fullName>
    </submittedName>
</protein>
<dbReference type="InterPro" id="IPR050270">
    <property type="entry name" value="DegV_domain_contain"/>
</dbReference>
<dbReference type="PANTHER" id="PTHR33434:SF2">
    <property type="entry name" value="FATTY ACID-BINDING PROTEIN TM_1468"/>
    <property type="match status" value="1"/>
</dbReference>
<keyword evidence="3" id="KW-1185">Reference proteome</keyword>
<dbReference type="AlphaFoldDB" id="I5AQW3"/>
<evidence type="ECO:0000313" key="2">
    <source>
        <dbReference type="EMBL" id="EIM56186.1"/>
    </source>
</evidence>
<sequence>MRKVAVVTDSNCGITQDQAKELGVYVLPMAFLMNDKLLREDIDITQKEFFEMLEDPELNVSTSQPAPAEVTELWDKVLEENDELVYIPLSSGLSNSYQTAKLLAEDYDGRVEVINNQRISVTMRQSVEDALYLSYNGWSAAQIREKLEEEKFNSSIYIMVDTLKFLKKGGRVTPAAALIGSVLHIKPVLQIQGEKLDAFAKCRGTRQAKKTMIDAIRKDMEGRFKDFTDKGEAVIRYAYSEGDAPEDVKEWEEELKEAFPGYEITGDPLSLVVGCHIGPGSLAVTVSHKVVI</sequence>
<organism evidence="2 3">
    <name type="scientific">Eubacterium cellulosolvens (strain ATCC 43171 / JCM 9499 / 6)</name>
    <name type="common">Cillobacterium cellulosolvens</name>
    <dbReference type="NCBI Taxonomy" id="633697"/>
    <lineage>
        <taxon>Bacteria</taxon>
        <taxon>Bacillati</taxon>
        <taxon>Bacillota</taxon>
        <taxon>Clostridia</taxon>
        <taxon>Eubacteriales</taxon>
        <taxon>Eubacteriaceae</taxon>
        <taxon>Eubacterium</taxon>
    </lineage>
</organism>
<dbReference type="EMBL" id="CM001487">
    <property type="protein sequence ID" value="EIM56186.1"/>
    <property type="molecule type" value="Genomic_DNA"/>
</dbReference>
<accession>I5AQW3</accession>
<dbReference type="PROSITE" id="PS51482">
    <property type="entry name" value="DEGV"/>
    <property type="match status" value="1"/>
</dbReference>
<dbReference type="NCBIfam" id="TIGR00762">
    <property type="entry name" value="DegV"/>
    <property type="match status" value="1"/>
</dbReference>